<dbReference type="InterPro" id="IPR003326">
    <property type="entry name" value="TRA-1_regulated"/>
</dbReference>
<evidence type="ECO:0000313" key="2">
    <source>
        <dbReference type="EMBL" id="EGT33312.1"/>
    </source>
</evidence>
<feature type="chain" id="PRO_5003405468" evidence="1">
    <location>
        <begin position="22"/>
        <end position="157"/>
    </location>
</feature>
<dbReference type="HOGENOM" id="CLU_105165_2_0_1"/>
<keyword evidence="3" id="KW-1185">Reference proteome</keyword>
<dbReference type="EMBL" id="GL379904">
    <property type="protein sequence ID" value="EGT33312.1"/>
    <property type="molecule type" value="Genomic_DNA"/>
</dbReference>
<dbReference type="Pfam" id="PF02343">
    <property type="entry name" value="TRA-1_regulated"/>
    <property type="match status" value="1"/>
</dbReference>
<feature type="signal peptide" evidence="1">
    <location>
        <begin position="1"/>
        <end position="21"/>
    </location>
</feature>
<sequence length="157" mass="17940">MNSSMFILITLSTLLLPVVFGYPADCKCPSLMDKKGESAHDYFYTEKAGCVRNLTCYQDYETFVVFKWANSEISQPADSVDDWAFVTTKLDRNAPIDSHVNLFDYFGMICEGNEWYVTKYPLGLIYMDDGGSYLNHDTSAQNEGKKSKIDHWSCELF</sequence>
<accession>G0NL53</accession>
<dbReference type="InParanoid" id="G0NL53"/>
<proteinExistence type="predicted"/>
<keyword evidence="1" id="KW-0732">Signal</keyword>
<dbReference type="eggNOG" id="ENOG502TJYV">
    <property type="taxonomic scope" value="Eukaryota"/>
</dbReference>
<name>G0NL53_CAEBE</name>
<dbReference type="OrthoDB" id="5895862at2759"/>
<dbReference type="OMA" id="ESEYHTI"/>
<evidence type="ECO:0000313" key="3">
    <source>
        <dbReference type="Proteomes" id="UP000008068"/>
    </source>
</evidence>
<gene>
    <name evidence="2" type="ORF">CAEBREN_08123</name>
</gene>
<protein>
    <submittedName>
        <fullName evidence="2">Uncharacterized protein</fullName>
    </submittedName>
</protein>
<dbReference type="AlphaFoldDB" id="G0NL53"/>
<dbReference type="FunCoup" id="G0NL53">
    <property type="interactions" value="1052"/>
</dbReference>
<reference evidence="3" key="1">
    <citation type="submission" date="2011-07" db="EMBL/GenBank/DDBJ databases">
        <authorList>
            <consortium name="Caenorhabditis brenneri Sequencing and Analysis Consortium"/>
            <person name="Wilson R.K."/>
        </authorList>
    </citation>
    <scope>NUCLEOTIDE SEQUENCE [LARGE SCALE GENOMIC DNA]</scope>
    <source>
        <strain evidence="3">PB2801</strain>
    </source>
</reference>
<evidence type="ECO:0000256" key="1">
    <source>
        <dbReference type="SAM" id="SignalP"/>
    </source>
</evidence>
<organism evidence="3">
    <name type="scientific">Caenorhabditis brenneri</name>
    <name type="common">Nematode worm</name>
    <dbReference type="NCBI Taxonomy" id="135651"/>
    <lineage>
        <taxon>Eukaryota</taxon>
        <taxon>Metazoa</taxon>
        <taxon>Ecdysozoa</taxon>
        <taxon>Nematoda</taxon>
        <taxon>Chromadorea</taxon>
        <taxon>Rhabditida</taxon>
        <taxon>Rhabditina</taxon>
        <taxon>Rhabditomorpha</taxon>
        <taxon>Rhabditoidea</taxon>
        <taxon>Rhabditidae</taxon>
        <taxon>Peloderinae</taxon>
        <taxon>Caenorhabditis</taxon>
    </lineage>
</organism>
<dbReference type="Proteomes" id="UP000008068">
    <property type="component" value="Unassembled WGS sequence"/>
</dbReference>